<keyword evidence="5 12" id="KW-0812">Transmembrane</keyword>
<keyword evidence="11 12" id="KW-0472">Membrane</keyword>
<evidence type="ECO:0000256" key="9">
    <source>
        <dbReference type="ARBA" id="ARBA00022989"/>
    </source>
</evidence>
<dbReference type="PANTHER" id="PTHR34220:SF11">
    <property type="entry name" value="SENSOR PROTEIN KINASE HPTS"/>
    <property type="match status" value="1"/>
</dbReference>
<feature type="transmembrane region" description="Helical" evidence="12">
    <location>
        <begin position="281"/>
        <end position="306"/>
    </location>
</feature>
<sequence>MFTQKFRDMPLKRKIELIILGCVFFLSATAFLSIYCISRSHDKVLYRSVAANLSYAASEIHSDLLEVNELADMIFSNDTVQRQLPAAMSTDSREKKQSIETTVYNVLTNYMFNTANQHISYITILQEESTICTYLVRFRKVPSEIRDDLVKRGNEAQGSTVWITDYSQDYGLFLVKELREAKDFSFRHMGTLIINVNPDTLIGQTSIFRSAYETPSLLLLEDGKTIYSSQELPQREISRLTSSLEKNYTITEVMDQTLFAVKGYIPDYDWDYIAMVSYESIAWTVSLTTTICIGAMLLCAGTVLLLSARILAALTRHFDWLVKKMHLVGEGTYQFPANPYDYSQRKDEIGQLHTNFDSMAHKINTLITENYTNELLKKEAQLKSLESQMDPHFLYNTLDSIHWRANAVGAEDISQITTSLGYLLRMSLSKSSEPFTLRQELELVENYMAIQKLRYSQRLIYEMQIPKEYQNLLLPKFTIQPLLENAIRYGLDNSSDVCTITVSAVLSEDLLVIEVKNSGSSFEENLLEKLVNQEILPHGFGIGLLNIHQRIQIAYGDHFGLHLKNIEEEETGEEYAVVQVFLPVLPQQENVERT</sequence>
<dbReference type="SUPFAM" id="SSF55874">
    <property type="entry name" value="ATPase domain of HSP90 chaperone/DNA topoisomerase II/histidine kinase"/>
    <property type="match status" value="1"/>
</dbReference>
<keyword evidence="4" id="KW-0808">Transferase</keyword>
<organism evidence="14 15">
    <name type="scientific">Candidatus Blautia merdavium</name>
    <dbReference type="NCBI Taxonomy" id="2838494"/>
    <lineage>
        <taxon>Bacteria</taxon>
        <taxon>Bacillati</taxon>
        <taxon>Bacillota</taxon>
        <taxon>Clostridia</taxon>
        <taxon>Lachnospirales</taxon>
        <taxon>Lachnospiraceae</taxon>
        <taxon>Blautia</taxon>
    </lineage>
</organism>
<comment type="caution">
    <text evidence="14">The sequence shown here is derived from an EMBL/GenBank/DDBJ whole genome shotgun (WGS) entry which is preliminary data.</text>
</comment>
<dbReference type="Proteomes" id="UP000823886">
    <property type="component" value="Unassembled WGS sequence"/>
</dbReference>
<evidence type="ECO:0000313" key="14">
    <source>
        <dbReference type="EMBL" id="HJC64096.1"/>
    </source>
</evidence>
<keyword evidence="3" id="KW-0597">Phosphoprotein</keyword>
<feature type="domain" description="Signal transduction histidine kinase internal region" evidence="13">
    <location>
        <begin position="380"/>
        <end position="459"/>
    </location>
</feature>
<dbReference type="PANTHER" id="PTHR34220">
    <property type="entry name" value="SENSOR HISTIDINE KINASE YPDA"/>
    <property type="match status" value="1"/>
</dbReference>
<dbReference type="CDD" id="cd06225">
    <property type="entry name" value="HAMP"/>
    <property type="match status" value="1"/>
</dbReference>
<reference evidence="14" key="2">
    <citation type="submission" date="2021-04" db="EMBL/GenBank/DDBJ databases">
        <authorList>
            <person name="Gilroy R."/>
        </authorList>
    </citation>
    <scope>NUCLEOTIDE SEQUENCE</scope>
    <source>
        <strain evidence="14">ChiBcec2-3848</strain>
    </source>
</reference>
<dbReference type="Gene3D" id="6.10.340.10">
    <property type="match status" value="1"/>
</dbReference>
<dbReference type="GO" id="GO:0005886">
    <property type="term" value="C:plasma membrane"/>
    <property type="evidence" value="ECO:0007669"/>
    <property type="project" value="UniProtKB-SubCell"/>
</dbReference>
<evidence type="ECO:0000256" key="8">
    <source>
        <dbReference type="ARBA" id="ARBA00022840"/>
    </source>
</evidence>
<accession>A0A9D2PP77</accession>
<keyword evidence="9 12" id="KW-1133">Transmembrane helix</keyword>
<dbReference type="Gene3D" id="3.30.565.10">
    <property type="entry name" value="Histidine kinase-like ATPase, C-terminal domain"/>
    <property type="match status" value="1"/>
</dbReference>
<reference evidence="14" key="1">
    <citation type="journal article" date="2021" name="PeerJ">
        <title>Extensive microbial diversity within the chicken gut microbiome revealed by metagenomics and culture.</title>
        <authorList>
            <person name="Gilroy R."/>
            <person name="Ravi A."/>
            <person name="Getino M."/>
            <person name="Pursley I."/>
            <person name="Horton D.L."/>
            <person name="Alikhan N.F."/>
            <person name="Baker D."/>
            <person name="Gharbi K."/>
            <person name="Hall N."/>
            <person name="Watson M."/>
            <person name="Adriaenssens E.M."/>
            <person name="Foster-Nyarko E."/>
            <person name="Jarju S."/>
            <person name="Secka A."/>
            <person name="Antonio M."/>
            <person name="Oren A."/>
            <person name="Chaudhuri R.R."/>
            <person name="La Ragione R."/>
            <person name="Hildebrand F."/>
            <person name="Pallen M.J."/>
        </authorList>
    </citation>
    <scope>NUCLEOTIDE SEQUENCE</scope>
    <source>
        <strain evidence="14">ChiBcec2-3848</strain>
    </source>
</reference>
<evidence type="ECO:0000256" key="1">
    <source>
        <dbReference type="ARBA" id="ARBA00004651"/>
    </source>
</evidence>
<keyword evidence="6" id="KW-0547">Nucleotide-binding</keyword>
<evidence type="ECO:0000256" key="3">
    <source>
        <dbReference type="ARBA" id="ARBA00022553"/>
    </source>
</evidence>
<evidence type="ECO:0000256" key="6">
    <source>
        <dbReference type="ARBA" id="ARBA00022741"/>
    </source>
</evidence>
<gene>
    <name evidence="14" type="ORF">H9753_10845</name>
</gene>
<dbReference type="EMBL" id="DWVZ01000146">
    <property type="protein sequence ID" value="HJC64096.1"/>
    <property type="molecule type" value="Genomic_DNA"/>
</dbReference>
<proteinExistence type="predicted"/>
<evidence type="ECO:0000313" key="15">
    <source>
        <dbReference type="Proteomes" id="UP000823886"/>
    </source>
</evidence>
<evidence type="ECO:0000256" key="12">
    <source>
        <dbReference type="SAM" id="Phobius"/>
    </source>
</evidence>
<dbReference type="InterPro" id="IPR010559">
    <property type="entry name" value="Sig_transdc_His_kin_internal"/>
</dbReference>
<evidence type="ECO:0000256" key="2">
    <source>
        <dbReference type="ARBA" id="ARBA00022475"/>
    </source>
</evidence>
<keyword evidence="2" id="KW-1003">Cell membrane</keyword>
<evidence type="ECO:0000256" key="5">
    <source>
        <dbReference type="ARBA" id="ARBA00022692"/>
    </source>
</evidence>
<evidence type="ECO:0000256" key="11">
    <source>
        <dbReference type="ARBA" id="ARBA00023136"/>
    </source>
</evidence>
<dbReference type="AlphaFoldDB" id="A0A9D2PP77"/>
<evidence type="ECO:0000256" key="10">
    <source>
        <dbReference type="ARBA" id="ARBA00023012"/>
    </source>
</evidence>
<evidence type="ECO:0000256" key="7">
    <source>
        <dbReference type="ARBA" id="ARBA00022777"/>
    </source>
</evidence>
<name>A0A9D2PP77_9FIRM</name>
<comment type="subcellular location">
    <subcellularLocation>
        <location evidence="1">Cell membrane</location>
        <topology evidence="1">Multi-pass membrane protein</topology>
    </subcellularLocation>
</comment>
<dbReference type="Pfam" id="PF06580">
    <property type="entry name" value="His_kinase"/>
    <property type="match status" value="1"/>
</dbReference>
<protein>
    <submittedName>
        <fullName evidence="14">Sensor histidine kinase</fullName>
    </submittedName>
</protein>
<keyword evidence="7 14" id="KW-0418">Kinase</keyword>
<keyword evidence="8" id="KW-0067">ATP-binding</keyword>
<dbReference type="GO" id="GO:0005524">
    <property type="term" value="F:ATP binding"/>
    <property type="evidence" value="ECO:0007669"/>
    <property type="project" value="UniProtKB-KW"/>
</dbReference>
<evidence type="ECO:0000259" key="13">
    <source>
        <dbReference type="Pfam" id="PF06580"/>
    </source>
</evidence>
<dbReference type="InterPro" id="IPR036890">
    <property type="entry name" value="HATPase_C_sf"/>
</dbReference>
<evidence type="ECO:0000256" key="4">
    <source>
        <dbReference type="ARBA" id="ARBA00022679"/>
    </source>
</evidence>
<keyword evidence="10" id="KW-0902">Two-component regulatory system</keyword>
<dbReference type="GO" id="GO:0000155">
    <property type="term" value="F:phosphorelay sensor kinase activity"/>
    <property type="evidence" value="ECO:0007669"/>
    <property type="project" value="InterPro"/>
</dbReference>
<dbReference type="InterPro" id="IPR050640">
    <property type="entry name" value="Bact_2-comp_sensor_kinase"/>
</dbReference>